<dbReference type="GO" id="GO:0031118">
    <property type="term" value="P:rRNA pseudouridine synthesis"/>
    <property type="evidence" value="ECO:0007669"/>
    <property type="project" value="TreeGrafter"/>
</dbReference>
<proteinExistence type="inferred from homology"/>
<dbReference type="SUPFAM" id="SSF55120">
    <property type="entry name" value="Pseudouridine synthase"/>
    <property type="match status" value="1"/>
</dbReference>
<dbReference type="GO" id="GO:0031120">
    <property type="term" value="P:snRNA pseudouridine synthesis"/>
    <property type="evidence" value="ECO:0007669"/>
    <property type="project" value="TreeGrafter"/>
</dbReference>
<dbReference type="PROSITE" id="PS50890">
    <property type="entry name" value="PUA"/>
    <property type="match status" value="1"/>
</dbReference>
<dbReference type="KEGG" id="bbis:105003663"/>
<dbReference type="InterPro" id="IPR012960">
    <property type="entry name" value="Dyskerin-like"/>
</dbReference>
<dbReference type="Gene3D" id="3.30.2350.10">
    <property type="entry name" value="Pseudouridine synthase"/>
    <property type="match status" value="1"/>
</dbReference>
<dbReference type="InterPro" id="IPR004802">
    <property type="entry name" value="tRNA_PsdUridine_synth_B_fam"/>
</dbReference>
<accession>A0A6P3IY92</accession>
<dbReference type="AlphaFoldDB" id="A0A6P3IY92"/>
<dbReference type="InterPro" id="IPR036974">
    <property type="entry name" value="PUA_sf"/>
</dbReference>
<dbReference type="PANTHER" id="PTHR23127">
    <property type="entry name" value="CENTROMERE/MICROTUBULE BINDING PROTEIN CBF5"/>
    <property type="match status" value="1"/>
</dbReference>
<organism evidence="5 6">
    <name type="scientific">Bison bison bison</name>
    <name type="common">North American plains bison</name>
    <dbReference type="NCBI Taxonomy" id="43346"/>
    <lineage>
        <taxon>Eukaryota</taxon>
        <taxon>Metazoa</taxon>
        <taxon>Chordata</taxon>
        <taxon>Craniata</taxon>
        <taxon>Vertebrata</taxon>
        <taxon>Euteleostomi</taxon>
        <taxon>Mammalia</taxon>
        <taxon>Eutheria</taxon>
        <taxon>Laurasiatheria</taxon>
        <taxon>Artiodactyla</taxon>
        <taxon>Ruminantia</taxon>
        <taxon>Pecora</taxon>
        <taxon>Bovidae</taxon>
        <taxon>Bovinae</taxon>
        <taxon>Bison</taxon>
    </lineage>
</organism>
<evidence type="ECO:0000313" key="5">
    <source>
        <dbReference type="Proteomes" id="UP000515208"/>
    </source>
</evidence>
<evidence type="ECO:0000256" key="1">
    <source>
        <dbReference type="ARBA" id="ARBA00008999"/>
    </source>
</evidence>
<reference evidence="6" key="1">
    <citation type="submission" date="2025-08" db="UniProtKB">
        <authorList>
            <consortium name="RefSeq"/>
        </authorList>
    </citation>
    <scope>IDENTIFICATION</scope>
    <source>
        <tissue evidence="6">Blood</tissue>
    </source>
</reference>
<protein>
    <recommendedName>
        <fullName evidence="2">H/ACA ribonucleoprotein complex subunit DKC1</fullName>
    </recommendedName>
    <alternativeName>
        <fullName evidence="3">Dyskerin</fullName>
    </alternativeName>
</protein>
<name>A0A6P3IY92_BISBB</name>
<dbReference type="RefSeq" id="XP_010859283.1">
    <property type="nucleotide sequence ID" value="XM_010860981.1"/>
</dbReference>
<dbReference type="GO" id="GO:0031429">
    <property type="term" value="C:box H/ACA snoRNP complex"/>
    <property type="evidence" value="ECO:0007669"/>
    <property type="project" value="TreeGrafter"/>
</dbReference>
<dbReference type="Gene3D" id="2.30.130.10">
    <property type="entry name" value="PUA domain"/>
    <property type="match status" value="2"/>
</dbReference>
<evidence type="ECO:0000256" key="2">
    <source>
        <dbReference type="ARBA" id="ARBA00044522"/>
    </source>
</evidence>
<dbReference type="SUPFAM" id="SSF88697">
    <property type="entry name" value="PUA domain-like"/>
    <property type="match status" value="1"/>
</dbReference>
<dbReference type="Pfam" id="PF01472">
    <property type="entry name" value="PUA"/>
    <property type="match status" value="1"/>
</dbReference>
<keyword evidence="5" id="KW-1185">Reference proteome</keyword>
<dbReference type="OrthoDB" id="10250002at2759"/>
<dbReference type="GO" id="GO:0000495">
    <property type="term" value="P:box H/ACA sno(s)RNA 3'-end processing"/>
    <property type="evidence" value="ECO:0007669"/>
    <property type="project" value="TreeGrafter"/>
</dbReference>
<dbReference type="CDD" id="cd21148">
    <property type="entry name" value="PUA_Cbf5"/>
    <property type="match status" value="1"/>
</dbReference>
<dbReference type="SMART" id="SM01136">
    <property type="entry name" value="DKCLD"/>
    <property type="match status" value="1"/>
</dbReference>
<dbReference type="GO" id="GO:1990481">
    <property type="term" value="P:mRNA pseudouridine synthesis"/>
    <property type="evidence" value="ECO:0007669"/>
    <property type="project" value="TreeGrafter"/>
</dbReference>
<dbReference type="GO" id="GO:0009982">
    <property type="term" value="F:pseudouridine synthase activity"/>
    <property type="evidence" value="ECO:0007669"/>
    <property type="project" value="InterPro"/>
</dbReference>
<dbReference type="GO" id="GO:0003723">
    <property type="term" value="F:RNA binding"/>
    <property type="evidence" value="ECO:0007669"/>
    <property type="project" value="InterPro"/>
</dbReference>
<evidence type="ECO:0000256" key="3">
    <source>
        <dbReference type="ARBA" id="ARBA00044548"/>
    </source>
</evidence>
<gene>
    <name evidence="6" type="primary">LOC105003663</name>
</gene>
<dbReference type="Pfam" id="PF01509">
    <property type="entry name" value="TruB_N"/>
    <property type="match status" value="1"/>
</dbReference>
<dbReference type="InterPro" id="IPR020103">
    <property type="entry name" value="PsdUridine_synth_cat_dom_sf"/>
</dbReference>
<dbReference type="Proteomes" id="UP000515208">
    <property type="component" value="Unplaced"/>
</dbReference>
<evidence type="ECO:0000313" key="6">
    <source>
        <dbReference type="RefSeq" id="XP_010859283.1"/>
    </source>
</evidence>
<sequence>MCLLKEILILPKKHKKKKERKSLPEEAVAEIQHAEEFLIKPESKVAQLDTSQWPLLLKNFDKLNVRTTHYTPLPCGSNPLKREIGDYIRTGFINLDKPSNPSSHEVVAWIRRILRVEKTGHSGTLDPKVTGCLIVCIERRTGKLWTGVATSALVTFLNQSVVGGSCDPSCMAGCGCCRASGTGRGCSLVPLTHFGPVWGGAEGRGRPVTGALMVLPSCQVNAICYGAKIMLPGVLRYEDGIEVNQEIVVITTKGEAICMGKRQAALVRSAPSQPGSLGGGARGLAPSG</sequence>
<dbReference type="InterPro" id="IPR002501">
    <property type="entry name" value="PsdUridine_synth_N"/>
</dbReference>
<dbReference type="Pfam" id="PF08068">
    <property type="entry name" value="DKCLD"/>
    <property type="match status" value="1"/>
</dbReference>
<dbReference type="InterPro" id="IPR002478">
    <property type="entry name" value="PUA"/>
</dbReference>
<feature type="domain" description="Dyskerin-like" evidence="4">
    <location>
        <begin position="49"/>
        <end position="107"/>
    </location>
</feature>
<evidence type="ECO:0000259" key="4">
    <source>
        <dbReference type="SMART" id="SM01136"/>
    </source>
</evidence>
<dbReference type="InterPro" id="IPR015947">
    <property type="entry name" value="PUA-like_sf"/>
</dbReference>
<dbReference type="GeneID" id="105003663"/>
<comment type="similarity">
    <text evidence="1">Belongs to the pseudouridine synthase TruB family.</text>
</comment>
<dbReference type="PANTHER" id="PTHR23127:SF0">
    <property type="entry name" value="H_ACA RIBONUCLEOPROTEIN COMPLEX SUBUNIT DKC1"/>
    <property type="match status" value="1"/>
</dbReference>